<name>A0AAE0ZBK9_9GAST</name>
<sequence>MRFILRSELSKSKALLKQKDQEIATLKDDLTLMTDINSKLEKSLNGQRKKIKLIAANKRKVEKKVVYYSAQARKKEGNDADETCSKQQSETIDVVETKVNGMYTADTRLCVMELK</sequence>
<dbReference type="Proteomes" id="UP001283361">
    <property type="component" value="Unassembled WGS sequence"/>
</dbReference>
<reference evidence="1" key="1">
    <citation type="journal article" date="2023" name="G3 (Bethesda)">
        <title>A reference genome for the long-term kleptoplast-retaining sea slug Elysia crispata morphotype clarki.</title>
        <authorList>
            <person name="Eastman K.E."/>
            <person name="Pendleton A.L."/>
            <person name="Shaikh M.A."/>
            <person name="Suttiyut T."/>
            <person name="Ogas R."/>
            <person name="Tomko P."/>
            <person name="Gavelis G."/>
            <person name="Widhalm J.R."/>
            <person name="Wisecaver J.H."/>
        </authorList>
    </citation>
    <scope>NUCLEOTIDE SEQUENCE</scope>
    <source>
        <strain evidence="1">ECLA1</strain>
    </source>
</reference>
<comment type="caution">
    <text evidence="1">The sequence shown here is derived from an EMBL/GenBank/DDBJ whole genome shotgun (WGS) entry which is preliminary data.</text>
</comment>
<dbReference type="AlphaFoldDB" id="A0AAE0ZBK9"/>
<gene>
    <name evidence="1" type="ORF">RRG08_026147</name>
</gene>
<dbReference type="EMBL" id="JAWDGP010004277">
    <property type="protein sequence ID" value="KAK3765671.1"/>
    <property type="molecule type" value="Genomic_DNA"/>
</dbReference>
<evidence type="ECO:0000313" key="2">
    <source>
        <dbReference type="Proteomes" id="UP001283361"/>
    </source>
</evidence>
<evidence type="ECO:0000313" key="1">
    <source>
        <dbReference type="EMBL" id="KAK3765671.1"/>
    </source>
</evidence>
<protein>
    <submittedName>
        <fullName evidence="1">Uncharacterized protein</fullName>
    </submittedName>
</protein>
<proteinExistence type="predicted"/>
<organism evidence="1 2">
    <name type="scientific">Elysia crispata</name>
    <name type="common">lettuce slug</name>
    <dbReference type="NCBI Taxonomy" id="231223"/>
    <lineage>
        <taxon>Eukaryota</taxon>
        <taxon>Metazoa</taxon>
        <taxon>Spiralia</taxon>
        <taxon>Lophotrochozoa</taxon>
        <taxon>Mollusca</taxon>
        <taxon>Gastropoda</taxon>
        <taxon>Heterobranchia</taxon>
        <taxon>Euthyneura</taxon>
        <taxon>Panpulmonata</taxon>
        <taxon>Sacoglossa</taxon>
        <taxon>Placobranchoidea</taxon>
        <taxon>Plakobranchidae</taxon>
        <taxon>Elysia</taxon>
    </lineage>
</organism>
<keyword evidence="2" id="KW-1185">Reference proteome</keyword>
<accession>A0AAE0ZBK9</accession>